<reference evidence="1 2" key="1">
    <citation type="submission" date="2016-02" db="EMBL/GenBank/DDBJ databases">
        <title>Draft genome sequence of Acidibacillus ferrooxidans SLC66.</title>
        <authorList>
            <person name="Oliveira G."/>
            <person name="Nancucheo I."/>
            <person name="Dall'Agnol H."/>
            <person name="Johnson B."/>
            <person name="Oliveira R."/>
            <person name="Nunes G.L."/>
            <person name="Tzotzos G."/>
            <person name="Orellana S.C."/>
            <person name="Salim A.C."/>
            <person name="Araujo F.M."/>
        </authorList>
    </citation>
    <scope>NUCLEOTIDE SEQUENCE [LARGE SCALE GENOMIC DNA]</scope>
    <source>
        <strain evidence="1 2">SLC66</strain>
    </source>
</reference>
<gene>
    <name evidence="1" type="ORF">AYW79_14830</name>
</gene>
<dbReference type="Proteomes" id="UP000077421">
    <property type="component" value="Unassembled WGS sequence"/>
</dbReference>
<name>A0A853K6X9_9BACL</name>
<organism evidence="1 2">
    <name type="scientific">Ferroacidibacillus organovorans</name>
    <dbReference type="NCBI Taxonomy" id="1765683"/>
    <lineage>
        <taxon>Bacteria</taxon>
        <taxon>Bacillati</taxon>
        <taxon>Bacillota</taxon>
        <taxon>Bacilli</taxon>
        <taxon>Bacillales</taxon>
        <taxon>Alicyclobacillaceae</taxon>
        <taxon>Ferroacidibacillus</taxon>
    </lineage>
</organism>
<evidence type="ECO:0000313" key="2">
    <source>
        <dbReference type="Proteomes" id="UP000077421"/>
    </source>
</evidence>
<comment type="caution">
    <text evidence="1">The sequence shown here is derived from an EMBL/GenBank/DDBJ whole genome shotgun (WGS) entry which is preliminary data.</text>
</comment>
<dbReference type="AlphaFoldDB" id="A0A853K6X9"/>
<protein>
    <submittedName>
        <fullName evidence="1">Uncharacterized protein</fullName>
    </submittedName>
</protein>
<sequence length="87" mass="9937">MDQKLSVAIVRSIYRDIMSRYGLDGYFQNIPPRSKARILETWVQLVSEELHKSGVISNVCEPLNVDEMDLADVIDRINYFSSSGDDI</sequence>
<evidence type="ECO:0000313" key="1">
    <source>
        <dbReference type="EMBL" id="OAG86832.1"/>
    </source>
</evidence>
<proteinExistence type="predicted"/>
<accession>A0A853K6X9</accession>
<dbReference type="EMBL" id="LSUQ01000092">
    <property type="protein sequence ID" value="OAG86832.1"/>
    <property type="molecule type" value="Genomic_DNA"/>
</dbReference>